<dbReference type="InterPro" id="IPR039131">
    <property type="entry name" value="NDUFAF1"/>
</dbReference>
<protein>
    <submittedName>
        <fullName evidence="3">CIA30 family protein</fullName>
    </submittedName>
</protein>
<evidence type="ECO:0000313" key="4">
    <source>
        <dbReference type="Proteomes" id="UP001589683"/>
    </source>
</evidence>
<accession>A0ABV5JDV4</accession>
<keyword evidence="4" id="KW-1185">Reference proteome</keyword>
<dbReference type="RefSeq" id="WP_247078256.1">
    <property type="nucleotide sequence ID" value="NZ_JBHMEA010000024.1"/>
</dbReference>
<dbReference type="SUPFAM" id="SSF49785">
    <property type="entry name" value="Galactose-binding domain-like"/>
    <property type="match status" value="1"/>
</dbReference>
<proteinExistence type="inferred from homology"/>
<sequence length="175" mass="19595">MVLIGFLAVSAKADERMIEDFTSDPETRWAFFTDQVMGGVSNGEASFAREANENYVRLRGQVSTENNGGFIQIRTKLESRIPRSAQGITLTVRGNGEEYFLHVRTPGTVLPWQYYQASFTTAPDWKEIRIPFDSFKPSGRTFRASLRPQSARSIGVVAYGRDYDADVSVASVGFY</sequence>
<dbReference type="InterPro" id="IPR013857">
    <property type="entry name" value="NADH-UbQ_OxRdtase-assoc_prot30"/>
</dbReference>
<comment type="similarity">
    <text evidence="1">Belongs to the CIA30 family.</text>
</comment>
<dbReference type="EMBL" id="JBHMEA010000024">
    <property type="protein sequence ID" value="MFB9231651.1"/>
    <property type="molecule type" value="Genomic_DNA"/>
</dbReference>
<comment type="caution">
    <text evidence="3">The sequence shown here is derived from an EMBL/GenBank/DDBJ whole genome shotgun (WGS) entry which is preliminary data.</text>
</comment>
<evidence type="ECO:0000259" key="2">
    <source>
        <dbReference type="Pfam" id="PF08547"/>
    </source>
</evidence>
<dbReference type="Proteomes" id="UP001589683">
    <property type="component" value="Unassembled WGS sequence"/>
</dbReference>
<evidence type="ECO:0000256" key="1">
    <source>
        <dbReference type="ARBA" id="ARBA00007884"/>
    </source>
</evidence>
<organism evidence="3 4">
    <name type="scientific">Pseudohalocynthiibacter aestuariivivens</name>
    <dbReference type="NCBI Taxonomy" id="1591409"/>
    <lineage>
        <taxon>Bacteria</taxon>
        <taxon>Pseudomonadati</taxon>
        <taxon>Pseudomonadota</taxon>
        <taxon>Alphaproteobacteria</taxon>
        <taxon>Rhodobacterales</taxon>
        <taxon>Paracoccaceae</taxon>
        <taxon>Pseudohalocynthiibacter</taxon>
    </lineage>
</organism>
<name>A0ABV5JDV4_9RHOB</name>
<dbReference type="Pfam" id="PF08547">
    <property type="entry name" value="CIA30"/>
    <property type="match status" value="1"/>
</dbReference>
<dbReference type="PANTHER" id="PTHR13194:SF19">
    <property type="entry name" value="NAD(P)-BINDING ROSSMANN-FOLD SUPERFAMILY PROTEIN"/>
    <property type="match status" value="1"/>
</dbReference>
<evidence type="ECO:0000313" key="3">
    <source>
        <dbReference type="EMBL" id="MFB9231651.1"/>
    </source>
</evidence>
<feature type="domain" description="NADH:ubiquinone oxidoreductase intermediate-associated protein 30" evidence="2">
    <location>
        <begin position="21"/>
        <end position="161"/>
    </location>
</feature>
<reference evidence="3 4" key="1">
    <citation type="submission" date="2024-09" db="EMBL/GenBank/DDBJ databases">
        <authorList>
            <person name="Sun Q."/>
            <person name="Mori K."/>
        </authorList>
    </citation>
    <scope>NUCLEOTIDE SEQUENCE [LARGE SCALE GENOMIC DNA]</scope>
    <source>
        <strain evidence="3 4">CECT 8726</strain>
    </source>
</reference>
<gene>
    <name evidence="3" type="ORF">ACFFUT_07620</name>
</gene>
<dbReference type="PANTHER" id="PTHR13194">
    <property type="entry name" value="COMPLEX I INTERMEDIATE-ASSOCIATED PROTEIN 30"/>
    <property type="match status" value="1"/>
</dbReference>
<dbReference type="InterPro" id="IPR008979">
    <property type="entry name" value="Galactose-bd-like_sf"/>
</dbReference>